<organism evidence="2 3">
    <name type="scientific">Acaromyces ingoldii</name>
    <dbReference type="NCBI Taxonomy" id="215250"/>
    <lineage>
        <taxon>Eukaryota</taxon>
        <taxon>Fungi</taxon>
        <taxon>Dikarya</taxon>
        <taxon>Basidiomycota</taxon>
        <taxon>Ustilaginomycotina</taxon>
        <taxon>Exobasidiomycetes</taxon>
        <taxon>Exobasidiales</taxon>
        <taxon>Cryptobasidiaceae</taxon>
        <taxon>Acaromyces</taxon>
    </lineage>
</organism>
<evidence type="ECO:0000256" key="1">
    <source>
        <dbReference type="SAM" id="MobiDB-lite"/>
    </source>
</evidence>
<dbReference type="EMBL" id="KZ819634">
    <property type="protein sequence ID" value="PWN93668.1"/>
    <property type="molecule type" value="Genomic_DNA"/>
</dbReference>
<evidence type="ECO:0000313" key="2">
    <source>
        <dbReference type="EMBL" id="PWN93668.1"/>
    </source>
</evidence>
<dbReference type="AlphaFoldDB" id="A0A316YYF8"/>
<name>A0A316YYF8_9BASI</name>
<feature type="compositionally biased region" description="Basic and acidic residues" evidence="1">
    <location>
        <begin position="124"/>
        <end position="147"/>
    </location>
</feature>
<dbReference type="GeneID" id="37041795"/>
<feature type="compositionally biased region" description="Basic and acidic residues" evidence="1">
    <location>
        <begin position="92"/>
        <end position="102"/>
    </location>
</feature>
<evidence type="ECO:0000313" key="3">
    <source>
        <dbReference type="Proteomes" id="UP000245768"/>
    </source>
</evidence>
<feature type="region of interest" description="Disordered" evidence="1">
    <location>
        <begin position="35"/>
        <end position="157"/>
    </location>
</feature>
<dbReference type="RefSeq" id="XP_025380866.1">
    <property type="nucleotide sequence ID" value="XM_025519879.1"/>
</dbReference>
<proteinExistence type="predicted"/>
<keyword evidence="3" id="KW-1185">Reference proteome</keyword>
<dbReference type="Proteomes" id="UP000245768">
    <property type="component" value="Unassembled WGS sequence"/>
</dbReference>
<dbReference type="InParanoid" id="A0A316YYF8"/>
<gene>
    <name evidence="2" type="ORF">FA10DRAFT_257915</name>
</gene>
<sequence>MARIKCMSGLAEKQKIRNVGKHLYRMETGIAQKTNAQRRIAQAATRVPEKAFTSSITPDPLRSSKMGDIAQPSGNEELASLDPSSPPGFSWRHREGPSERRSTSPPPPSPQSQLGHPTQGPSSEARKGKEILAAEQQHSKSRSEPHSMEMSTQMGQSNIDEVIHERQGLDMTWAFTIKKDPLKPEEIAKLSPIEAGFFTKKSLNMSTAMRAHKKDLAIAFIKRRKDEGKTLLETAPIPMGRDSAQVSET</sequence>
<protein>
    <submittedName>
        <fullName evidence="2">Uncharacterized protein</fullName>
    </submittedName>
</protein>
<reference evidence="2 3" key="1">
    <citation type="journal article" date="2018" name="Mol. Biol. Evol.">
        <title>Broad Genomic Sampling Reveals a Smut Pathogenic Ancestry of the Fungal Clade Ustilaginomycotina.</title>
        <authorList>
            <person name="Kijpornyongpan T."/>
            <person name="Mondo S.J."/>
            <person name="Barry K."/>
            <person name="Sandor L."/>
            <person name="Lee J."/>
            <person name="Lipzen A."/>
            <person name="Pangilinan J."/>
            <person name="LaButti K."/>
            <person name="Hainaut M."/>
            <person name="Henrissat B."/>
            <person name="Grigoriev I.V."/>
            <person name="Spatafora J.W."/>
            <person name="Aime M.C."/>
        </authorList>
    </citation>
    <scope>NUCLEOTIDE SEQUENCE [LARGE SCALE GENOMIC DNA]</scope>
    <source>
        <strain evidence="2 3">MCA 4198</strain>
    </source>
</reference>
<accession>A0A316YYF8</accession>